<comment type="caution">
    <text evidence="2">The sequence shown here is derived from an EMBL/GenBank/DDBJ whole genome shotgun (WGS) entry which is preliminary data.</text>
</comment>
<proteinExistence type="predicted"/>
<dbReference type="SUPFAM" id="SSF47413">
    <property type="entry name" value="lambda repressor-like DNA-binding domains"/>
    <property type="match status" value="1"/>
</dbReference>
<feature type="domain" description="HTH cro/C1-type" evidence="1">
    <location>
        <begin position="89"/>
        <end position="143"/>
    </location>
</feature>
<dbReference type="PROSITE" id="PS50943">
    <property type="entry name" value="HTH_CROC1"/>
    <property type="match status" value="1"/>
</dbReference>
<reference evidence="2" key="2">
    <citation type="journal article" date="2018" name="ISME J.">
        <title>A dynamic microbial community with high functional redundancy inhabits the cold, oxic subseafloor aquifer.</title>
        <authorList>
            <person name="Tully B.J."/>
            <person name="Wheat C.G."/>
            <person name="Glazer B.T."/>
            <person name="Huber J.A."/>
        </authorList>
    </citation>
    <scope>NUCLEOTIDE SEQUENCE</scope>
    <source>
        <strain evidence="2">NORP83</strain>
    </source>
</reference>
<evidence type="ECO:0000259" key="1">
    <source>
        <dbReference type="PROSITE" id="PS50943"/>
    </source>
</evidence>
<dbReference type="AlphaFoldDB" id="A0A2A4YSM0"/>
<evidence type="ECO:0000313" key="2">
    <source>
        <dbReference type="EMBL" id="PCI97297.1"/>
    </source>
</evidence>
<organism evidence="2">
    <name type="scientific">OCS116 cluster bacterium</name>
    <dbReference type="NCBI Taxonomy" id="2030921"/>
    <lineage>
        <taxon>Bacteria</taxon>
        <taxon>Pseudomonadati</taxon>
        <taxon>Pseudomonadota</taxon>
        <taxon>Alphaproteobacteria</taxon>
        <taxon>OCS116 cluster</taxon>
    </lineage>
</organism>
<accession>A0A2A4YSM0</accession>
<dbReference type="EMBL" id="NVUS01000031">
    <property type="protein sequence ID" value="PCI97297.1"/>
    <property type="molecule type" value="Genomic_DNA"/>
</dbReference>
<dbReference type="Gene3D" id="1.10.260.40">
    <property type="entry name" value="lambda repressor-like DNA-binding domains"/>
    <property type="match status" value="1"/>
</dbReference>
<gene>
    <name evidence="2" type="ORF">COB13_15905</name>
</gene>
<reference key="1">
    <citation type="submission" date="2017-08" db="EMBL/GenBank/DDBJ databases">
        <title>A dynamic microbial community with high functional redundancy inhabits the cold, oxic subseafloor aquifer.</title>
        <authorList>
            <person name="Tully B.J."/>
            <person name="Wheat C.G."/>
            <person name="Glazer B.T."/>
            <person name="Huber J.A."/>
        </authorList>
    </citation>
    <scope>NUCLEOTIDE SEQUENCE [LARGE SCALE GENOMIC DNA]</scope>
</reference>
<dbReference type="Pfam" id="PF01381">
    <property type="entry name" value="HTH_3"/>
    <property type="match status" value="1"/>
</dbReference>
<dbReference type="InterPro" id="IPR001387">
    <property type="entry name" value="Cro/C1-type_HTH"/>
</dbReference>
<dbReference type="CDD" id="cd00093">
    <property type="entry name" value="HTH_XRE"/>
    <property type="match status" value="1"/>
</dbReference>
<sequence>MATVCVLVILEFFLISKHRLILSISRRLRNAMSQLTNDVQIINQNGKPAFAVVPYDQYLTLINQPMDDADILIPHGVVELTILNELSLIAAWRSYKGFSQSTLATMCGMSQSGIAQIEKIDSKPQAKTLQKIATALDVNVNQLTE</sequence>
<name>A0A2A4YSM0_9PROT</name>
<dbReference type="GO" id="GO:0003677">
    <property type="term" value="F:DNA binding"/>
    <property type="evidence" value="ECO:0007669"/>
    <property type="project" value="InterPro"/>
</dbReference>
<dbReference type="InterPro" id="IPR010982">
    <property type="entry name" value="Lambda_DNA-bd_dom_sf"/>
</dbReference>
<dbReference type="SMART" id="SM00530">
    <property type="entry name" value="HTH_XRE"/>
    <property type="match status" value="1"/>
</dbReference>
<protein>
    <submittedName>
        <fullName evidence="2">Transcriptional regulator</fullName>
    </submittedName>
</protein>